<organism evidence="3 4">
    <name type="scientific">Gigaspora margarita</name>
    <dbReference type="NCBI Taxonomy" id="4874"/>
    <lineage>
        <taxon>Eukaryota</taxon>
        <taxon>Fungi</taxon>
        <taxon>Fungi incertae sedis</taxon>
        <taxon>Mucoromycota</taxon>
        <taxon>Glomeromycotina</taxon>
        <taxon>Glomeromycetes</taxon>
        <taxon>Diversisporales</taxon>
        <taxon>Gigasporaceae</taxon>
        <taxon>Gigaspora</taxon>
    </lineage>
</organism>
<dbReference type="Proteomes" id="UP000789901">
    <property type="component" value="Unassembled WGS sequence"/>
</dbReference>
<protein>
    <submittedName>
        <fullName evidence="3">38798_t:CDS:1</fullName>
    </submittedName>
</protein>
<dbReference type="PANTHER" id="PTHR10063">
    <property type="entry name" value="TUBERIN"/>
    <property type="match status" value="1"/>
</dbReference>
<dbReference type="Pfam" id="PF02145">
    <property type="entry name" value="Rap_GAP"/>
    <property type="match status" value="1"/>
</dbReference>
<keyword evidence="4" id="KW-1185">Reference proteome</keyword>
<dbReference type="Gene3D" id="3.40.50.11210">
    <property type="entry name" value="Rap/Ran-GAP"/>
    <property type="match status" value="1"/>
</dbReference>
<evidence type="ECO:0000313" key="3">
    <source>
        <dbReference type="EMBL" id="CAG8856618.1"/>
    </source>
</evidence>
<dbReference type="SUPFAM" id="SSF111347">
    <property type="entry name" value="Rap/Ran-GAP"/>
    <property type="match status" value="1"/>
</dbReference>
<gene>
    <name evidence="3" type="ORF">GMARGA_LOCUS45439</name>
</gene>
<feature type="non-terminal residue" evidence="3">
    <location>
        <position position="1"/>
    </location>
</feature>
<dbReference type="PANTHER" id="PTHR10063:SF11">
    <property type="entry name" value="RHO GTPASE-ACTIVATING PROTEIN CG5521-RELATED"/>
    <property type="match status" value="1"/>
</dbReference>
<evidence type="ECO:0000313" key="4">
    <source>
        <dbReference type="Proteomes" id="UP000789901"/>
    </source>
</evidence>
<feature type="domain" description="Rap-GAP" evidence="2">
    <location>
        <begin position="1"/>
        <end position="127"/>
    </location>
</feature>
<keyword evidence="1" id="KW-0343">GTPase activation</keyword>
<reference evidence="3 4" key="1">
    <citation type="submission" date="2021-06" db="EMBL/GenBank/DDBJ databases">
        <authorList>
            <person name="Kallberg Y."/>
            <person name="Tangrot J."/>
            <person name="Rosling A."/>
        </authorList>
    </citation>
    <scope>NUCLEOTIDE SEQUENCE [LARGE SCALE GENOMIC DNA]</scope>
    <source>
        <strain evidence="3 4">120-4 pot B 10/14</strain>
    </source>
</reference>
<name>A0ABN7XQM2_GIGMA</name>
<dbReference type="InterPro" id="IPR035974">
    <property type="entry name" value="Rap/Ran-GAP_sf"/>
</dbReference>
<dbReference type="PROSITE" id="PS50085">
    <property type="entry name" value="RAPGAP"/>
    <property type="match status" value="1"/>
</dbReference>
<evidence type="ECO:0000256" key="1">
    <source>
        <dbReference type="ARBA" id="ARBA00022468"/>
    </source>
</evidence>
<feature type="non-terminal residue" evidence="3">
    <location>
        <position position="127"/>
    </location>
</feature>
<dbReference type="InterPro" id="IPR000331">
    <property type="entry name" value="Rap/Ran_GAP_dom"/>
</dbReference>
<comment type="caution">
    <text evidence="3">The sequence shown here is derived from an EMBL/GenBank/DDBJ whole genome shotgun (WGS) entry which is preliminary data.</text>
</comment>
<dbReference type="EMBL" id="CAJVQB010161890">
    <property type="protein sequence ID" value="CAG8856618.1"/>
    <property type="molecule type" value="Genomic_DNA"/>
</dbReference>
<accession>A0ABN7XQM2</accession>
<proteinExistence type="predicted"/>
<dbReference type="InterPro" id="IPR027107">
    <property type="entry name" value="Tuberin/Ral-act_asu"/>
</dbReference>
<sequence length="127" mass="14197">RNCLSVSVYYIQSGSDNFDNIINPPSISEDFERFLNSLGWPVSLDAHSGYKAKLNSSICEVAPYFADRSVEVIFNVPYLIKTPNTDSSSNSLLDFFKNIFVDDLVCIVWIEDVLSMHSAPSKIGQHA</sequence>
<evidence type="ECO:0000259" key="2">
    <source>
        <dbReference type="PROSITE" id="PS50085"/>
    </source>
</evidence>